<evidence type="ECO:0000256" key="4">
    <source>
        <dbReference type="ARBA" id="ARBA00022737"/>
    </source>
</evidence>
<dbReference type="GO" id="GO:0006535">
    <property type="term" value="P:cysteine biosynthetic process from serine"/>
    <property type="evidence" value="ECO:0007669"/>
    <property type="project" value="InterPro"/>
</dbReference>
<evidence type="ECO:0000256" key="6">
    <source>
        <dbReference type="ARBA" id="ARBA00049486"/>
    </source>
</evidence>
<accession>A0A4R6WPA7</accession>
<dbReference type="Pfam" id="PF00132">
    <property type="entry name" value="Hexapep"/>
    <property type="match status" value="1"/>
</dbReference>
<dbReference type="PANTHER" id="PTHR42811">
    <property type="entry name" value="SERINE ACETYLTRANSFERASE"/>
    <property type="match status" value="1"/>
</dbReference>
<dbReference type="InterPro" id="IPR018357">
    <property type="entry name" value="Hexapep_transf_CS"/>
</dbReference>
<dbReference type="Gene3D" id="1.10.3130.10">
    <property type="entry name" value="serine acetyltransferase, domain 1"/>
    <property type="match status" value="1"/>
</dbReference>
<dbReference type="CDD" id="cd03354">
    <property type="entry name" value="LbH_SAT"/>
    <property type="match status" value="1"/>
</dbReference>
<name>A0A4R6WPA7_9PROT</name>
<evidence type="ECO:0000313" key="9">
    <source>
        <dbReference type="EMBL" id="TDQ80875.1"/>
    </source>
</evidence>
<comment type="catalytic activity">
    <reaction evidence="6 7">
        <text>L-serine + acetyl-CoA = O-acetyl-L-serine + CoA</text>
        <dbReference type="Rhea" id="RHEA:24560"/>
        <dbReference type="ChEBI" id="CHEBI:33384"/>
        <dbReference type="ChEBI" id="CHEBI:57287"/>
        <dbReference type="ChEBI" id="CHEBI:57288"/>
        <dbReference type="ChEBI" id="CHEBI:58340"/>
        <dbReference type="EC" id="2.3.1.30"/>
    </reaction>
</comment>
<evidence type="ECO:0000256" key="3">
    <source>
        <dbReference type="ARBA" id="ARBA00022679"/>
    </source>
</evidence>
<dbReference type="NCBIfam" id="NF041874">
    <property type="entry name" value="EPS_EpsC"/>
    <property type="match status" value="1"/>
</dbReference>
<evidence type="ECO:0000313" key="10">
    <source>
        <dbReference type="Proteomes" id="UP000295783"/>
    </source>
</evidence>
<dbReference type="Proteomes" id="UP000295783">
    <property type="component" value="Unassembled WGS sequence"/>
</dbReference>
<sequence>MMFFKNITAELDAMMARDPAAKSRLMVALTYPCFHAIMLHRLARPVYLAGFPTIARMISQLSRFLTGIEIHPGARLGKRLFIDHGMGVVIGETAVIGDDVTLYHDVTLGGIAPSINSAAQVNVKRHPTLEDGVIVGAGAQILGDITVGKGARVGGNAVVIKNVPENSVAVGVPARIVMPKECGNEFAAYGIPTQDLPDPVARAIEGLLDQISRLQGRITALESELETFAAGTSGAEAPESPAIVKQDTGADLPRRFGRS</sequence>
<dbReference type="AlphaFoldDB" id="A0A4R6WPA7"/>
<gene>
    <name evidence="9" type="ORF">A8950_2744</name>
</gene>
<dbReference type="PROSITE" id="PS00101">
    <property type="entry name" value="HEXAPEP_TRANSFERASES"/>
    <property type="match status" value="1"/>
</dbReference>
<dbReference type="InterPro" id="IPR042122">
    <property type="entry name" value="Ser_AcTrfase_N_sf"/>
</dbReference>
<comment type="caution">
    <text evidence="9">The sequence shown here is derived from an EMBL/GenBank/DDBJ whole genome shotgun (WGS) entry which is preliminary data.</text>
</comment>
<dbReference type="InterPro" id="IPR001451">
    <property type="entry name" value="Hexapep"/>
</dbReference>
<evidence type="ECO:0000256" key="5">
    <source>
        <dbReference type="ARBA" id="ARBA00023315"/>
    </source>
</evidence>
<dbReference type="InterPro" id="IPR011004">
    <property type="entry name" value="Trimer_LpxA-like_sf"/>
</dbReference>
<dbReference type="EC" id="2.3.1.30" evidence="7"/>
<evidence type="ECO:0000256" key="1">
    <source>
        <dbReference type="ARBA" id="ARBA00007274"/>
    </source>
</evidence>
<dbReference type="EMBL" id="SNYW01000010">
    <property type="protein sequence ID" value="TDQ80875.1"/>
    <property type="molecule type" value="Genomic_DNA"/>
</dbReference>
<comment type="similarity">
    <text evidence="1 7">Belongs to the transferase hexapeptide repeat family.</text>
</comment>
<reference evidence="9 10" key="1">
    <citation type="submission" date="2019-03" db="EMBL/GenBank/DDBJ databases">
        <title>Genomic Encyclopedia of Type Strains, Phase III (KMG-III): the genomes of soil and plant-associated and newly described type strains.</title>
        <authorList>
            <person name="Whitman W."/>
        </authorList>
    </citation>
    <scope>NUCLEOTIDE SEQUENCE [LARGE SCALE GENOMIC DNA]</scope>
    <source>
        <strain evidence="9 10">CGMCC 1.7660</strain>
    </source>
</reference>
<dbReference type="GO" id="GO:0005737">
    <property type="term" value="C:cytoplasm"/>
    <property type="evidence" value="ECO:0007669"/>
    <property type="project" value="InterPro"/>
</dbReference>
<evidence type="ECO:0000256" key="2">
    <source>
        <dbReference type="ARBA" id="ARBA00022605"/>
    </source>
</evidence>
<keyword evidence="10" id="KW-1185">Reference proteome</keyword>
<proteinExistence type="inferred from homology"/>
<keyword evidence="5 7" id="KW-0012">Acyltransferase</keyword>
<dbReference type="NCBIfam" id="TIGR01172">
    <property type="entry name" value="cysE"/>
    <property type="match status" value="1"/>
</dbReference>
<evidence type="ECO:0000256" key="8">
    <source>
        <dbReference type="SAM" id="MobiDB-lite"/>
    </source>
</evidence>
<keyword evidence="3 7" id="KW-0808">Transferase</keyword>
<dbReference type="SUPFAM" id="SSF51161">
    <property type="entry name" value="Trimeric LpxA-like enzymes"/>
    <property type="match status" value="1"/>
</dbReference>
<protein>
    <recommendedName>
        <fullName evidence="7">Serine acetyltransferase</fullName>
        <ecNumber evidence="7">2.3.1.30</ecNumber>
    </recommendedName>
</protein>
<dbReference type="FunFam" id="2.160.10.10:FF:000007">
    <property type="entry name" value="Serine acetyltransferase"/>
    <property type="match status" value="1"/>
</dbReference>
<dbReference type="PIRSF" id="PIRSF000441">
    <property type="entry name" value="CysE"/>
    <property type="match status" value="1"/>
</dbReference>
<dbReference type="GO" id="GO:0009001">
    <property type="term" value="F:serine O-acetyltransferase activity"/>
    <property type="evidence" value="ECO:0007669"/>
    <property type="project" value="UniProtKB-EC"/>
</dbReference>
<organism evidence="9 10">
    <name type="scientific">Dongia mobilis</name>
    <dbReference type="NCBI Taxonomy" id="578943"/>
    <lineage>
        <taxon>Bacteria</taxon>
        <taxon>Pseudomonadati</taxon>
        <taxon>Pseudomonadota</taxon>
        <taxon>Alphaproteobacteria</taxon>
        <taxon>Rhodospirillales</taxon>
        <taxon>Dongiaceae</taxon>
        <taxon>Dongia</taxon>
    </lineage>
</organism>
<dbReference type="Gene3D" id="2.160.10.10">
    <property type="entry name" value="Hexapeptide repeat proteins"/>
    <property type="match status" value="1"/>
</dbReference>
<dbReference type="InterPro" id="IPR053376">
    <property type="entry name" value="Serine_acetyltransferase"/>
</dbReference>
<keyword evidence="2" id="KW-0028">Amino-acid biosynthesis</keyword>
<dbReference type="InterPro" id="IPR005881">
    <property type="entry name" value="Ser_O-AcTrfase"/>
</dbReference>
<feature type="region of interest" description="Disordered" evidence="8">
    <location>
        <begin position="231"/>
        <end position="259"/>
    </location>
</feature>
<keyword evidence="4" id="KW-0677">Repeat</keyword>
<evidence type="ECO:0000256" key="7">
    <source>
        <dbReference type="PIRNR" id="PIRNR000441"/>
    </source>
</evidence>
<dbReference type="InterPro" id="IPR045304">
    <property type="entry name" value="LbH_SAT"/>
</dbReference>